<name>A0A918TQY9_9BACT</name>
<accession>A0A918TQY9</accession>
<reference evidence="1" key="1">
    <citation type="journal article" date="2014" name="Int. J. Syst. Evol. Microbiol.">
        <title>Complete genome sequence of Corynebacterium casei LMG S-19264T (=DSM 44701T), isolated from a smear-ripened cheese.</title>
        <authorList>
            <consortium name="US DOE Joint Genome Institute (JGI-PGF)"/>
            <person name="Walter F."/>
            <person name="Albersmeier A."/>
            <person name="Kalinowski J."/>
            <person name="Ruckert C."/>
        </authorList>
    </citation>
    <scope>NUCLEOTIDE SEQUENCE</scope>
    <source>
        <strain evidence="1">KCTC 12988</strain>
    </source>
</reference>
<evidence type="ECO:0000313" key="1">
    <source>
        <dbReference type="EMBL" id="GHC59309.1"/>
    </source>
</evidence>
<organism evidence="1 2">
    <name type="scientific">Roseibacillus persicicus</name>
    <dbReference type="NCBI Taxonomy" id="454148"/>
    <lineage>
        <taxon>Bacteria</taxon>
        <taxon>Pseudomonadati</taxon>
        <taxon>Verrucomicrobiota</taxon>
        <taxon>Verrucomicrobiia</taxon>
        <taxon>Verrucomicrobiales</taxon>
        <taxon>Verrucomicrobiaceae</taxon>
        <taxon>Roseibacillus</taxon>
    </lineage>
</organism>
<gene>
    <name evidence="1" type="ORF">GCM10007100_28050</name>
</gene>
<comment type="caution">
    <text evidence="1">The sequence shown here is derived from an EMBL/GenBank/DDBJ whole genome shotgun (WGS) entry which is preliminary data.</text>
</comment>
<dbReference type="Proteomes" id="UP000644507">
    <property type="component" value="Unassembled WGS sequence"/>
</dbReference>
<sequence length="186" mass="19942">MDDEVLSASENEELKRILEAEPELATMRAGHSQVREDLLAVYAEPADVPYGDFFQTKLEQAIRDADEADHPPAKPAASSWRDALRWWLAPVAVGAMAVAFLAGTRVGNSPTPERLVVSQNRSVVYTPEGGVTASIVNADGAGTSVIVLDGLQPIPDSFDLMAGGQSFNESDSAVQLISTQRSVQVY</sequence>
<proteinExistence type="predicted"/>
<protein>
    <submittedName>
        <fullName evidence="1">Uncharacterized protein</fullName>
    </submittedName>
</protein>
<evidence type="ECO:0000313" key="2">
    <source>
        <dbReference type="Proteomes" id="UP000644507"/>
    </source>
</evidence>
<dbReference type="EMBL" id="BMXI01000012">
    <property type="protein sequence ID" value="GHC59309.1"/>
    <property type="molecule type" value="Genomic_DNA"/>
</dbReference>
<dbReference type="AlphaFoldDB" id="A0A918TQY9"/>
<keyword evidence="2" id="KW-1185">Reference proteome</keyword>
<reference evidence="1" key="2">
    <citation type="submission" date="2020-09" db="EMBL/GenBank/DDBJ databases">
        <authorList>
            <person name="Sun Q."/>
            <person name="Kim S."/>
        </authorList>
    </citation>
    <scope>NUCLEOTIDE SEQUENCE</scope>
    <source>
        <strain evidence="1">KCTC 12988</strain>
    </source>
</reference>